<dbReference type="GO" id="GO:0007165">
    <property type="term" value="P:signal transduction"/>
    <property type="evidence" value="ECO:0007669"/>
    <property type="project" value="InterPro"/>
</dbReference>
<dbReference type="FunFam" id="3.40.50.10140:FF:000007">
    <property type="entry name" value="Disease resistance protein (TIR-NBS-LRR class)"/>
    <property type="match status" value="1"/>
</dbReference>
<evidence type="ECO:0000256" key="4">
    <source>
        <dbReference type="ARBA" id="ARBA00023027"/>
    </source>
</evidence>
<dbReference type="InterPro" id="IPR035897">
    <property type="entry name" value="Toll_tir_struct_dom_sf"/>
</dbReference>
<evidence type="ECO:0000313" key="6">
    <source>
        <dbReference type="EMBL" id="TQD94762.1"/>
    </source>
</evidence>
<keyword evidence="7" id="KW-1185">Reference proteome</keyword>
<dbReference type="GO" id="GO:0006952">
    <property type="term" value="P:defense response"/>
    <property type="evidence" value="ECO:0007669"/>
    <property type="project" value="UniProtKB-KW"/>
</dbReference>
<protein>
    <recommendedName>
        <fullName evidence="5">TIR domain-containing protein</fullName>
    </recommendedName>
</protein>
<dbReference type="SUPFAM" id="SSF52200">
    <property type="entry name" value="Toll/Interleukin receptor TIR domain"/>
    <property type="match status" value="1"/>
</dbReference>
<dbReference type="PROSITE" id="PS50104">
    <property type="entry name" value="TIR"/>
    <property type="match status" value="1"/>
</dbReference>
<accession>A0A540M899</accession>
<keyword evidence="3" id="KW-0611">Plant defense</keyword>
<dbReference type="InterPro" id="IPR003593">
    <property type="entry name" value="AAA+_ATPase"/>
</dbReference>
<evidence type="ECO:0000256" key="1">
    <source>
        <dbReference type="ARBA" id="ARBA00022614"/>
    </source>
</evidence>
<dbReference type="Pfam" id="PF01582">
    <property type="entry name" value="TIR"/>
    <property type="match status" value="1"/>
</dbReference>
<dbReference type="SMART" id="SM00382">
    <property type="entry name" value="AAA"/>
    <property type="match status" value="1"/>
</dbReference>
<dbReference type="SUPFAM" id="SSF46785">
    <property type="entry name" value="Winged helix' DNA-binding domain"/>
    <property type="match status" value="1"/>
</dbReference>
<name>A0A540M899_MALBA</name>
<dbReference type="InterPro" id="IPR027417">
    <property type="entry name" value="P-loop_NTPase"/>
</dbReference>
<dbReference type="SUPFAM" id="SSF52540">
    <property type="entry name" value="P-loop containing nucleoside triphosphate hydrolases"/>
    <property type="match status" value="1"/>
</dbReference>
<dbReference type="AlphaFoldDB" id="A0A540M899"/>
<sequence>MANQLVPSSSFSTTPSWTYDVFLSFRGEDTRYNFTDHLYRALKRHGINTFIDDRELRSGEEISPALLKAIRESRISVIIFSENYASSRWCLDELVHILECRKSKGQMTRPIFYKVDPSDVRHQTNSYGAAFADHTRKYKNDLEKVERWKTALTEAANLKGATLNGGQYETTFIHGVIEEISTQVLNRTYLHVAKYPVGIESCVGKVKKLLGVYHHRRVVGIWGPSGIGKTTIAKAVHNAIAHKFQGSCFLADVRERSTSREGVIELQKRLLSKILCGTMFQIDSYHEGISLIKNRLSKKKILLILDDVDNLKQLDNLVQEISWFGEGSKVIITTKDRGLLDSYRVKLVYEVQTLEEGKALELLLLNAFGSNEPPKDYLRLARRAIAYAQGLPLALNIIGSHLYDKRIDRWQAILDGYDSYNGKSYTDIQIILRKTYDAWDYGLQQVFLDIACFFKSGDIDNVLQILRSSKLGARQDCIEELVEKAIITIEKNTILMHDLLEQMGKRIVWEESPTEPGERSRLWFHEDVYNVLTENQGTKKIRSIVVELPKSDVIRLNPESFSRMVNLEIFINHNAHFSGCVDYLPNSLRWFDLGTQSIIDNTHTVVLNLPSHFHPRHLVKFDVSYSGIRQLNKFKVHTSNYFESLLFNHIFYFPKKYSSVLLYSFF</sequence>
<comment type="caution">
    <text evidence="6">The sequence shown here is derived from an EMBL/GenBank/DDBJ whole genome shotgun (WGS) entry which is preliminary data.</text>
</comment>
<dbReference type="Gene3D" id="3.40.50.300">
    <property type="entry name" value="P-loop containing nucleotide triphosphate hydrolases"/>
    <property type="match status" value="1"/>
</dbReference>
<organism evidence="6 7">
    <name type="scientific">Malus baccata</name>
    <name type="common">Siberian crab apple</name>
    <name type="synonym">Pyrus baccata</name>
    <dbReference type="NCBI Taxonomy" id="106549"/>
    <lineage>
        <taxon>Eukaryota</taxon>
        <taxon>Viridiplantae</taxon>
        <taxon>Streptophyta</taxon>
        <taxon>Embryophyta</taxon>
        <taxon>Tracheophyta</taxon>
        <taxon>Spermatophyta</taxon>
        <taxon>Magnoliopsida</taxon>
        <taxon>eudicotyledons</taxon>
        <taxon>Gunneridae</taxon>
        <taxon>Pentapetalae</taxon>
        <taxon>rosids</taxon>
        <taxon>fabids</taxon>
        <taxon>Rosales</taxon>
        <taxon>Rosaceae</taxon>
        <taxon>Amygdaloideae</taxon>
        <taxon>Maleae</taxon>
        <taxon>Malus</taxon>
    </lineage>
</organism>
<dbReference type="PANTHER" id="PTHR11017">
    <property type="entry name" value="LEUCINE-RICH REPEAT-CONTAINING PROTEIN"/>
    <property type="match status" value="1"/>
</dbReference>
<keyword evidence="4" id="KW-0520">NAD</keyword>
<evidence type="ECO:0000256" key="3">
    <source>
        <dbReference type="ARBA" id="ARBA00022821"/>
    </source>
</evidence>
<dbReference type="GO" id="GO:0043531">
    <property type="term" value="F:ADP binding"/>
    <property type="evidence" value="ECO:0007669"/>
    <property type="project" value="InterPro"/>
</dbReference>
<dbReference type="Gene3D" id="3.40.50.10140">
    <property type="entry name" value="Toll/interleukin-1 receptor homology (TIR) domain"/>
    <property type="match status" value="1"/>
</dbReference>
<dbReference type="SMART" id="SM00255">
    <property type="entry name" value="TIR"/>
    <property type="match status" value="1"/>
</dbReference>
<dbReference type="InterPro" id="IPR002182">
    <property type="entry name" value="NB-ARC"/>
</dbReference>
<dbReference type="InterPro" id="IPR044974">
    <property type="entry name" value="Disease_R_plants"/>
</dbReference>
<dbReference type="PRINTS" id="PR00364">
    <property type="entry name" value="DISEASERSIST"/>
</dbReference>
<dbReference type="InterPro" id="IPR042197">
    <property type="entry name" value="Apaf_helical"/>
</dbReference>
<dbReference type="InterPro" id="IPR036390">
    <property type="entry name" value="WH_DNA-bd_sf"/>
</dbReference>
<keyword evidence="2" id="KW-0677">Repeat</keyword>
<dbReference type="Pfam" id="PF00931">
    <property type="entry name" value="NB-ARC"/>
    <property type="match status" value="1"/>
</dbReference>
<keyword evidence="1" id="KW-0433">Leucine-rich repeat</keyword>
<dbReference type="Proteomes" id="UP000315295">
    <property type="component" value="Unassembled WGS sequence"/>
</dbReference>
<evidence type="ECO:0000313" key="7">
    <source>
        <dbReference type="Proteomes" id="UP000315295"/>
    </source>
</evidence>
<evidence type="ECO:0000256" key="2">
    <source>
        <dbReference type="ARBA" id="ARBA00022737"/>
    </source>
</evidence>
<dbReference type="PANTHER" id="PTHR11017:SF578">
    <property type="entry name" value="ADP-RIBOSYL CYCLASE_CYCLIC ADP-RIBOSE HYDROLASE"/>
    <property type="match status" value="1"/>
</dbReference>
<proteinExistence type="predicted"/>
<dbReference type="Gene3D" id="1.10.8.430">
    <property type="entry name" value="Helical domain of apoptotic protease-activating factors"/>
    <property type="match status" value="1"/>
</dbReference>
<reference evidence="6 7" key="1">
    <citation type="journal article" date="2019" name="G3 (Bethesda)">
        <title>Sequencing of a Wild Apple (Malus baccata) Genome Unravels the Differences Between Cultivated and Wild Apple Species Regarding Disease Resistance and Cold Tolerance.</title>
        <authorList>
            <person name="Chen X."/>
        </authorList>
    </citation>
    <scope>NUCLEOTIDE SEQUENCE [LARGE SCALE GENOMIC DNA]</scope>
    <source>
        <strain evidence="7">cv. Shandingzi</strain>
        <tissue evidence="6">Leaves</tissue>
    </source>
</reference>
<dbReference type="InterPro" id="IPR058192">
    <property type="entry name" value="WHD_ROQ1-like"/>
</dbReference>
<dbReference type="InterPro" id="IPR000157">
    <property type="entry name" value="TIR_dom"/>
</dbReference>
<dbReference type="Pfam" id="PF23282">
    <property type="entry name" value="WHD_ROQ1"/>
    <property type="match status" value="1"/>
</dbReference>
<evidence type="ECO:0000259" key="5">
    <source>
        <dbReference type="PROSITE" id="PS50104"/>
    </source>
</evidence>
<feature type="domain" description="TIR" evidence="5">
    <location>
        <begin position="17"/>
        <end position="184"/>
    </location>
</feature>
<dbReference type="EMBL" id="VIEB01000337">
    <property type="protein sequence ID" value="TQD94762.1"/>
    <property type="molecule type" value="Genomic_DNA"/>
</dbReference>
<gene>
    <name evidence="6" type="ORF">C1H46_019616</name>
</gene>